<evidence type="ECO:0000313" key="14">
    <source>
        <dbReference type="Proteomes" id="UP001324427"/>
    </source>
</evidence>
<keyword evidence="11 12" id="KW-0472">Membrane</keyword>
<evidence type="ECO:0000256" key="4">
    <source>
        <dbReference type="ARBA" id="ARBA00013795"/>
    </source>
</evidence>
<comment type="pathway">
    <text evidence="2 12">Glycolipid biosynthesis; glycosylphosphatidylinositol-anchor biosynthesis.</text>
</comment>
<protein>
    <recommendedName>
        <fullName evidence="4 12">GPI mannosyltransferase 2</fullName>
        <ecNumber evidence="12">2.4.1.-</ecNumber>
    </recommendedName>
</protein>
<evidence type="ECO:0000256" key="5">
    <source>
        <dbReference type="ARBA" id="ARBA00022502"/>
    </source>
</evidence>
<evidence type="ECO:0000256" key="3">
    <source>
        <dbReference type="ARBA" id="ARBA00008698"/>
    </source>
</evidence>
<evidence type="ECO:0000256" key="8">
    <source>
        <dbReference type="ARBA" id="ARBA00022692"/>
    </source>
</evidence>
<dbReference type="AlphaFoldDB" id="A0AAV9JMW2"/>
<keyword evidence="7 12" id="KW-0808">Transferase</keyword>
<dbReference type="Pfam" id="PF04188">
    <property type="entry name" value="Mannosyl_trans2"/>
    <property type="match status" value="2"/>
</dbReference>
<dbReference type="GO" id="GO:0006506">
    <property type="term" value="P:GPI anchor biosynthetic process"/>
    <property type="evidence" value="ECO:0007669"/>
    <property type="project" value="UniProtKB-KW"/>
</dbReference>
<dbReference type="Proteomes" id="UP001324427">
    <property type="component" value="Unassembled WGS sequence"/>
</dbReference>
<evidence type="ECO:0000313" key="13">
    <source>
        <dbReference type="EMBL" id="KAK4545850.1"/>
    </source>
</evidence>
<dbReference type="EC" id="2.4.1.-" evidence="12"/>
<gene>
    <name evidence="13" type="ORF">LTR36_002414</name>
</gene>
<dbReference type="InterPro" id="IPR007315">
    <property type="entry name" value="PIG-V/Gpi18"/>
</dbReference>
<evidence type="ECO:0000256" key="10">
    <source>
        <dbReference type="ARBA" id="ARBA00022989"/>
    </source>
</evidence>
<dbReference type="GO" id="GO:0000009">
    <property type="term" value="F:alpha-1,6-mannosyltransferase activity"/>
    <property type="evidence" value="ECO:0007669"/>
    <property type="project" value="InterPro"/>
</dbReference>
<comment type="function">
    <text evidence="12">Mannosyltransferase involved in glycosylphosphatidylinositol-anchor biosynthesis.</text>
</comment>
<keyword evidence="10 12" id="KW-1133">Transmembrane helix</keyword>
<organism evidence="13 14">
    <name type="scientific">Oleoguttula mirabilis</name>
    <dbReference type="NCBI Taxonomy" id="1507867"/>
    <lineage>
        <taxon>Eukaryota</taxon>
        <taxon>Fungi</taxon>
        <taxon>Dikarya</taxon>
        <taxon>Ascomycota</taxon>
        <taxon>Pezizomycotina</taxon>
        <taxon>Dothideomycetes</taxon>
        <taxon>Dothideomycetidae</taxon>
        <taxon>Mycosphaerellales</taxon>
        <taxon>Teratosphaeriaceae</taxon>
        <taxon>Oleoguttula</taxon>
    </lineage>
</organism>
<evidence type="ECO:0000256" key="1">
    <source>
        <dbReference type="ARBA" id="ARBA00004477"/>
    </source>
</evidence>
<sequence>MDVLWSYVSPTRISQPATLKGKAVRHLTETSINRVVRAFAAWKLLLLLVAVASPGPGYDTSTGIFFDQYRTSGSDSWLARAVEHVVLRLTRWDAFYFTTSSERGHLYEQEWAFSWLLSRVTSVVANVTTLYRLIHAIAPTTEARKSQLAFTTACLHILSPAGLFLSAPYGEATFALFNFLGLLCYARAIQNRFETFADAYQVDAFWTLGAGIWFALASTIRSNGLLSGIVFAWDVLATLPRLQHILRNRDKEQLTRLFATIAAGTILAIGFAFPQALAYNEYCTGASGSASRPWCQTFPPSIYSFVQEHYWNVGFLRYWTLSNLPLFALAFPIGWIMVDTALPSLFQAHHINRVVNGSCGADRKLQPYPPIPDTREEKVFQYLLPRLALPQIILVGMAATSFHCQILNRIASGYPLWYFILALELCINNGGSWRDEGLGQRTQGMFRLLGNYDRIPFAKPEWTVRGMVVYAIVQGGLYASFLPPA</sequence>
<evidence type="ECO:0000256" key="6">
    <source>
        <dbReference type="ARBA" id="ARBA00022676"/>
    </source>
</evidence>
<evidence type="ECO:0000256" key="11">
    <source>
        <dbReference type="ARBA" id="ARBA00023136"/>
    </source>
</evidence>
<keyword evidence="9 12" id="KW-0256">Endoplasmic reticulum</keyword>
<dbReference type="PANTHER" id="PTHR12468:SF2">
    <property type="entry name" value="GPI MANNOSYLTRANSFERASE 2"/>
    <property type="match status" value="1"/>
</dbReference>
<comment type="similarity">
    <text evidence="3 12">Belongs to the PIGV family.</text>
</comment>
<name>A0AAV9JMW2_9PEZI</name>
<evidence type="ECO:0000256" key="7">
    <source>
        <dbReference type="ARBA" id="ARBA00022679"/>
    </source>
</evidence>
<dbReference type="PANTHER" id="PTHR12468">
    <property type="entry name" value="GPI MANNOSYLTRANSFERASE 2"/>
    <property type="match status" value="1"/>
</dbReference>
<accession>A0AAV9JMW2</accession>
<comment type="caution">
    <text evidence="13">The sequence shown here is derived from an EMBL/GenBank/DDBJ whole genome shotgun (WGS) entry which is preliminary data.</text>
</comment>
<keyword evidence="8 12" id="KW-0812">Transmembrane</keyword>
<evidence type="ECO:0000256" key="12">
    <source>
        <dbReference type="RuleBase" id="RU363112"/>
    </source>
</evidence>
<comment type="caution">
    <text evidence="12">Lacks conserved residue(s) required for the propagation of feature annotation.</text>
</comment>
<proteinExistence type="inferred from homology"/>
<reference evidence="13 14" key="1">
    <citation type="submission" date="2021-11" db="EMBL/GenBank/DDBJ databases">
        <title>Black yeast isolated from Biological Soil Crust.</title>
        <authorList>
            <person name="Kurbessoian T."/>
        </authorList>
    </citation>
    <scope>NUCLEOTIDE SEQUENCE [LARGE SCALE GENOMIC DNA]</scope>
    <source>
        <strain evidence="13 14">CCFEE 5522</strain>
    </source>
</reference>
<dbReference type="GO" id="GO:0004376">
    <property type="term" value="F:GPI mannosyltransferase activity"/>
    <property type="evidence" value="ECO:0007669"/>
    <property type="project" value="InterPro"/>
</dbReference>
<feature type="transmembrane region" description="Helical" evidence="12">
    <location>
        <begin position="318"/>
        <end position="338"/>
    </location>
</feature>
<comment type="subcellular location">
    <subcellularLocation>
        <location evidence="1 12">Endoplasmic reticulum membrane</location>
        <topology evidence="1 12">Multi-pass membrane protein</topology>
    </subcellularLocation>
</comment>
<dbReference type="EMBL" id="JAVFHQ010000017">
    <property type="protein sequence ID" value="KAK4545850.1"/>
    <property type="molecule type" value="Genomic_DNA"/>
</dbReference>
<keyword evidence="5 12" id="KW-0337">GPI-anchor biosynthesis</keyword>
<evidence type="ECO:0000256" key="2">
    <source>
        <dbReference type="ARBA" id="ARBA00004687"/>
    </source>
</evidence>
<keyword evidence="14" id="KW-1185">Reference proteome</keyword>
<feature type="transmembrane region" description="Helical" evidence="12">
    <location>
        <begin position="254"/>
        <end position="273"/>
    </location>
</feature>
<keyword evidence="6 12" id="KW-0328">Glycosyltransferase</keyword>
<evidence type="ECO:0000256" key="9">
    <source>
        <dbReference type="ARBA" id="ARBA00022824"/>
    </source>
</evidence>
<feature type="transmembrane region" description="Helical" evidence="12">
    <location>
        <begin position="172"/>
        <end position="188"/>
    </location>
</feature>
<dbReference type="GO" id="GO:0031501">
    <property type="term" value="C:mannosyltransferase complex"/>
    <property type="evidence" value="ECO:0007669"/>
    <property type="project" value="TreeGrafter"/>
</dbReference>
<dbReference type="GO" id="GO:0005789">
    <property type="term" value="C:endoplasmic reticulum membrane"/>
    <property type="evidence" value="ECO:0007669"/>
    <property type="project" value="UniProtKB-SubCell"/>
</dbReference>